<dbReference type="Proteomes" id="UP001320706">
    <property type="component" value="Unassembled WGS sequence"/>
</dbReference>
<protein>
    <submittedName>
        <fullName evidence="1">rRNA-processing protein cgr1</fullName>
    </submittedName>
</protein>
<evidence type="ECO:0000313" key="2">
    <source>
        <dbReference type="Proteomes" id="UP001320706"/>
    </source>
</evidence>
<reference evidence="1" key="1">
    <citation type="submission" date="2024-02" db="EMBL/GenBank/DDBJ databases">
        <title>Metagenome Assembled Genome of Zalaria obscura JY119.</title>
        <authorList>
            <person name="Vighnesh L."/>
            <person name="Jagadeeshwari U."/>
            <person name="Venkata Ramana C."/>
            <person name="Sasikala C."/>
        </authorList>
    </citation>
    <scope>NUCLEOTIDE SEQUENCE</scope>
    <source>
        <strain evidence="1">JY119</strain>
    </source>
</reference>
<organism evidence="1 2">
    <name type="scientific">Zalaria obscura</name>
    <dbReference type="NCBI Taxonomy" id="2024903"/>
    <lineage>
        <taxon>Eukaryota</taxon>
        <taxon>Fungi</taxon>
        <taxon>Dikarya</taxon>
        <taxon>Ascomycota</taxon>
        <taxon>Pezizomycotina</taxon>
        <taxon>Dothideomycetes</taxon>
        <taxon>Dothideomycetidae</taxon>
        <taxon>Dothideales</taxon>
        <taxon>Zalariaceae</taxon>
        <taxon>Zalaria</taxon>
    </lineage>
</organism>
<accession>A0ACC3SH85</accession>
<name>A0ACC3SH85_9PEZI</name>
<comment type="caution">
    <text evidence="1">The sequence shown here is derived from an EMBL/GenBank/DDBJ whole genome shotgun (WGS) entry which is preliminary data.</text>
</comment>
<evidence type="ECO:0000313" key="1">
    <source>
        <dbReference type="EMBL" id="KAK8213406.1"/>
    </source>
</evidence>
<keyword evidence="2" id="KW-1185">Reference proteome</keyword>
<proteinExistence type="predicted"/>
<dbReference type="EMBL" id="JAMKPW020000011">
    <property type="protein sequence ID" value="KAK8213406.1"/>
    <property type="molecule type" value="Genomic_DNA"/>
</dbReference>
<sequence length="134" mass="15663">MSTVPSTAPVTNHSQVGSMRENGKHWHQPKKAFRPTAGQTAYAKRAAQDKELAVIKAHEKELKEEKEAERQVGVAVTAYMATHLTFLQRRIQAIKDRRAAKEERERYEKMAEKMHKKRVERLKRREKRNKMLKS</sequence>
<gene>
    <name evidence="1" type="primary">CGR1_1</name>
    <name evidence="1" type="ORF">M8818_002705</name>
</gene>